<gene>
    <name evidence="4" type="ORF">LOTGIDRAFT_175255</name>
</gene>
<dbReference type="Proteomes" id="UP000030746">
    <property type="component" value="Unassembled WGS sequence"/>
</dbReference>
<feature type="domain" description="EF-hand" evidence="3">
    <location>
        <begin position="80"/>
        <end position="108"/>
    </location>
</feature>
<dbReference type="CTD" id="20243104"/>
<dbReference type="Gene3D" id="1.10.238.10">
    <property type="entry name" value="EF-hand"/>
    <property type="match status" value="1"/>
</dbReference>
<keyword evidence="2" id="KW-0732">Signal</keyword>
<proteinExistence type="predicted"/>
<dbReference type="GO" id="GO:0005509">
    <property type="term" value="F:calcium ion binding"/>
    <property type="evidence" value="ECO:0007669"/>
    <property type="project" value="InterPro"/>
</dbReference>
<dbReference type="PROSITE" id="PS00018">
    <property type="entry name" value="EF_HAND_1"/>
    <property type="match status" value="1"/>
</dbReference>
<dbReference type="AlphaFoldDB" id="V4AKB7"/>
<dbReference type="HOGENOM" id="CLU_2199936_0_0_1"/>
<protein>
    <recommendedName>
        <fullName evidence="3">EF-hand domain-containing protein</fullName>
    </recommendedName>
</protein>
<dbReference type="RefSeq" id="XP_009054135.1">
    <property type="nucleotide sequence ID" value="XM_009055887.1"/>
</dbReference>
<evidence type="ECO:0000313" key="4">
    <source>
        <dbReference type="EMBL" id="ESO95180.1"/>
    </source>
</evidence>
<dbReference type="PROSITE" id="PS50222">
    <property type="entry name" value="EF_HAND_2"/>
    <property type="match status" value="1"/>
</dbReference>
<name>V4AKB7_LOTGI</name>
<feature type="chain" id="PRO_5004716130" description="EF-hand domain-containing protein" evidence="2">
    <location>
        <begin position="18"/>
        <end position="108"/>
    </location>
</feature>
<dbReference type="InterPro" id="IPR002048">
    <property type="entry name" value="EF_hand_dom"/>
</dbReference>
<dbReference type="SUPFAM" id="SSF47473">
    <property type="entry name" value="EF-hand"/>
    <property type="match status" value="1"/>
</dbReference>
<keyword evidence="1" id="KW-0106">Calcium</keyword>
<evidence type="ECO:0000313" key="5">
    <source>
        <dbReference type="Proteomes" id="UP000030746"/>
    </source>
</evidence>
<dbReference type="InterPro" id="IPR011992">
    <property type="entry name" value="EF-hand-dom_pair"/>
</dbReference>
<keyword evidence="5" id="KW-1185">Reference proteome</keyword>
<evidence type="ECO:0000256" key="1">
    <source>
        <dbReference type="ARBA" id="ARBA00022837"/>
    </source>
</evidence>
<dbReference type="GeneID" id="20243104"/>
<evidence type="ECO:0000259" key="3">
    <source>
        <dbReference type="PROSITE" id="PS50222"/>
    </source>
</evidence>
<dbReference type="KEGG" id="lgi:LOTGIDRAFT_175255"/>
<accession>V4AKB7</accession>
<feature type="signal peptide" evidence="2">
    <location>
        <begin position="1"/>
        <end position="17"/>
    </location>
</feature>
<reference evidence="4 5" key="1">
    <citation type="journal article" date="2013" name="Nature">
        <title>Insights into bilaterian evolution from three spiralian genomes.</title>
        <authorList>
            <person name="Simakov O."/>
            <person name="Marletaz F."/>
            <person name="Cho S.J."/>
            <person name="Edsinger-Gonzales E."/>
            <person name="Havlak P."/>
            <person name="Hellsten U."/>
            <person name="Kuo D.H."/>
            <person name="Larsson T."/>
            <person name="Lv J."/>
            <person name="Arendt D."/>
            <person name="Savage R."/>
            <person name="Osoegawa K."/>
            <person name="de Jong P."/>
            <person name="Grimwood J."/>
            <person name="Chapman J.A."/>
            <person name="Shapiro H."/>
            <person name="Aerts A."/>
            <person name="Otillar R.P."/>
            <person name="Terry A.Y."/>
            <person name="Boore J.L."/>
            <person name="Grigoriev I.V."/>
            <person name="Lindberg D.R."/>
            <person name="Seaver E.C."/>
            <person name="Weisblat D.A."/>
            <person name="Putnam N.H."/>
            <person name="Rokhsar D.S."/>
        </authorList>
    </citation>
    <scope>NUCLEOTIDE SEQUENCE [LARGE SCALE GENOMIC DNA]</scope>
</reference>
<sequence>MLITNLVLCLLFAFSSASPNLFGTGRVSKISYTVADKNSDGKLDLNEFKTELMKYNSDNTLSQSELSNSIIPWSYFQSNGDVSNFWNAFHTIDKNYDGSLSFEEARYP</sequence>
<evidence type="ECO:0000256" key="2">
    <source>
        <dbReference type="SAM" id="SignalP"/>
    </source>
</evidence>
<dbReference type="Pfam" id="PF13202">
    <property type="entry name" value="EF-hand_5"/>
    <property type="match status" value="2"/>
</dbReference>
<organism evidence="4 5">
    <name type="scientific">Lottia gigantea</name>
    <name type="common">Giant owl limpet</name>
    <dbReference type="NCBI Taxonomy" id="225164"/>
    <lineage>
        <taxon>Eukaryota</taxon>
        <taxon>Metazoa</taxon>
        <taxon>Spiralia</taxon>
        <taxon>Lophotrochozoa</taxon>
        <taxon>Mollusca</taxon>
        <taxon>Gastropoda</taxon>
        <taxon>Patellogastropoda</taxon>
        <taxon>Lottioidea</taxon>
        <taxon>Lottiidae</taxon>
        <taxon>Lottia</taxon>
    </lineage>
</organism>
<dbReference type="InterPro" id="IPR018247">
    <property type="entry name" value="EF_Hand_1_Ca_BS"/>
</dbReference>
<dbReference type="EMBL" id="KB201695">
    <property type="protein sequence ID" value="ESO95180.1"/>
    <property type="molecule type" value="Genomic_DNA"/>
</dbReference>